<keyword evidence="2" id="KW-0326">Glycosidase</keyword>
<dbReference type="Gene3D" id="3.20.20.70">
    <property type="entry name" value="Aldolase class I"/>
    <property type="match status" value="1"/>
</dbReference>
<dbReference type="EMBL" id="JACHGW010000002">
    <property type="protein sequence ID" value="MBB6050101.1"/>
    <property type="molecule type" value="Genomic_DNA"/>
</dbReference>
<proteinExistence type="predicted"/>
<reference evidence="2 3" key="1">
    <citation type="submission" date="2020-08" db="EMBL/GenBank/DDBJ databases">
        <title>Genomic Encyclopedia of Type Strains, Phase IV (KMG-IV): sequencing the most valuable type-strain genomes for metagenomic binning, comparative biology and taxonomic classification.</title>
        <authorList>
            <person name="Goeker M."/>
        </authorList>
    </citation>
    <scope>NUCLEOTIDE SEQUENCE [LARGE SCALE GENOMIC DNA]</scope>
    <source>
        <strain evidence="2 3">DSM 23562</strain>
    </source>
</reference>
<dbReference type="Proteomes" id="UP000520814">
    <property type="component" value="Unassembled WGS sequence"/>
</dbReference>
<comment type="caution">
    <text evidence="2">The sequence shown here is derived from an EMBL/GenBank/DDBJ whole genome shotgun (WGS) entry which is preliminary data.</text>
</comment>
<sequence length="643" mass="71178">MITLQGNQLCAENAHFRRTWRIAAAGTLHPESFVLLESGYEWLAPHALSTDEATDAILTPCPPPSVVEAPSVCAELRVGGQVYRLQVFPEARGVRIQQKSPSSSRGTSDQGKRGQGEMVSGIEADPVATSSPQSNLNETLALAPLHLRLTQVTLVDQTDHHNELVFESEWLLHTSERAWELAGCLFYIEDVLTGNGLIVLKEAPLPTVRPVSAPWDLQVAARERHITLATDTYATTVLAYTGGKLGRIAALQSYQRCLRPSVPSRDGLLVSNTWGDRNRDGRINAAFLTQEIEAGARLGVDVIQIDDGWQVGATSNSVRAKEQGGVWEGFYAATDRFWSVSPERFPDGLEPLVAAAKEHGLRFGLWFGPDSAGDFANWQRDAATVVRLHQELGIDYIKIDGVKLRSELGETNLHAFFDQVLTETEGRVVFDLDVTAEARPGYLGMVRVGPLFVENRYTDWRRYWPHQTLRNLWKLAHHLDPVRLRLEWLNHARNQDKYENDPLAPIHYRPDSLFATVMLSSPLGWFESSQLPESYFAEAAPLIATWKAHRAALFSGTIYPIGSAPDGVAWTGFVSVGASGTYLLAFREASPEAQWSSPWPFPVPDAAGAFVRLGGDGTAHLDKGELRVNLPNTHRFFFGFKAN</sequence>
<evidence type="ECO:0000256" key="1">
    <source>
        <dbReference type="SAM" id="MobiDB-lite"/>
    </source>
</evidence>
<evidence type="ECO:0000313" key="2">
    <source>
        <dbReference type="EMBL" id="MBB6050101.1"/>
    </source>
</evidence>
<name>A0A7W9W6E9_ARMRO</name>
<protein>
    <submittedName>
        <fullName evidence="2">Alpha-galactosidase</fullName>
        <ecNumber evidence="2">3.2.1.22</ecNumber>
    </submittedName>
</protein>
<organism evidence="2 3">
    <name type="scientific">Armatimonas rosea</name>
    <dbReference type="NCBI Taxonomy" id="685828"/>
    <lineage>
        <taxon>Bacteria</taxon>
        <taxon>Bacillati</taxon>
        <taxon>Armatimonadota</taxon>
        <taxon>Armatimonadia</taxon>
        <taxon>Armatimonadales</taxon>
        <taxon>Armatimonadaceae</taxon>
        <taxon>Armatimonas</taxon>
    </lineage>
</organism>
<keyword evidence="2" id="KW-0378">Hydrolase</keyword>
<evidence type="ECO:0000313" key="3">
    <source>
        <dbReference type="Proteomes" id="UP000520814"/>
    </source>
</evidence>
<feature type="compositionally biased region" description="Polar residues" evidence="1">
    <location>
        <begin position="97"/>
        <end position="109"/>
    </location>
</feature>
<dbReference type="SUPFAM" id="SSF51445">
    <property type="entry name" value="(Trans)glycosidases"/>
    <property type="match status" value="1"/>
</dbReference>
<keyword evidence="3" id="KW-1185">Reference proteome</keyword>
<dbReference type="GO" id="GO:0004557">
    <property type="term" value="F:alpha-galactosidase activity"/>
    <property type="evidence" value="ECO:0007669"/>
    <property type="project" value="UniProtKB-EC"/>
</dbReference>
<dbReference type="AlphaFoldDB" id="A0A7W9W6E9"/>
<dbReference type="Pfam" id="PF02065">
    <property type="entry name" value="Melibiase"/>
    <property type="match status" value="1"/>
</dbReference>
<dbReference type="InterPro" id="IPR013785">
    <property type="entry name" value="Aldolase_TIM"/>
</dbReference>
<dbReference type="RefSeq" id="WP_184194402.1">
    <property type="nucleotide sequence ID" value="NZ_JACHGW010000002.1"/>
</dbReference>
<dbReference type="EC" id="3.2.1.22" evidence="2"/>
<accession>A0A7W9W6E9</accession>
<feature type="region of interest" description="Disordered" evidence="1">
    <location>
        <begin position="95"/>
        <end position="117"/>
    </location>
</feature>
<dbReference type="InterPro" id="IPR017853">
    <property type="entry name" value="GH"/>
</dbReference>
<gene>
    <name evidence="2" type="ORF">HNQ39_001892</name>
</gene>